<accession>A0ABR7XKT8</accession>
<evidence type="ECO:0000313" key="3">
    <source>
        <dbReference type="EMBL" id="MBD1398021.1"/>
    </source>
</evidence>
<keyword evidence="4" id="KW-1185">Reference proteome</keyword>
<dbReference type="Proteomes" id="UP000625551">
    <property type="component" value="Unassembled WGS sequence"/>
</dbReference>
<dbReference type="SUPFAM" id="SSF54106">
    <property type="entry name" value="LysM domain"/>
    <property type="match status" value="1"/>
</dbReference>
<dbReference type="InterPro" id="IPR052196">
    <property type="entry name" value="Bact_Kbp"/>
</dbReference>
<dbReference type="PANTHER" id="PTHR34700:SF4">
    <property type="entry name" value="PHAGE-LIKE ELEMENT PBSX PROTEIN XKDP"/>
    <property type="match status" value="1"/>
</dbReference>
<dbReference type="PROSITE" id="PS51782">
    <property type="entry name" value="LYSM"/>
    <property type="match status" value="1"/>
</dbReference>
<dbReference type="PANTHER" id="PTHR34700">
    <property type="entry name" value="POTASSIUM BINDING PROTEIN KBP"/>
    <property type="match status" value="1"/>
</dbReference>
<comment type="caution">
    <text evidence="3">The sequence shown here is derived from an EMBL/GenBank/DDBJ whole genome shotgun (WGS) entry which is preliminary data.</text>
</comment>
<dbReference type="InterPro" id="IPR018392">
    <property type="entry name" value="LysM"/>
</dbReference>
<feature type="compositionally biased region" description="Polar residues" evidence="1">
    <location>
        <begin position="19"/>
        <end position="52"/>
    </location>
</feature>
<protein>
    <submittedName>
        <fullName evidence="3">LysM peptidoglycan-binding domain-containing protein</fullName>
    </submittedName>
</protein>
<dbReference type="Gene3D" id="3.10.350.10">
    <property type="entry name" value="LysM domain"/>
    <property type="match status" value="1"/>
</dbReference>
<dbReference type="CDD" id="cd00118">
    <property type="entry name" value="LysM"/>
    <property type="match status" value="1"/>
</dbReference>
<feature type="domain" description="LysM" evidence="2">
    <location>
        <begin position="47"/>
        <end position="97"/>
    </location>
</feature>
<proteinExistence type="predicted"/>
<dbReference type="Pfam" id="PF01476">
    <property type="entry name" value="LysM"/>
    <property type="match status" value="1"/>
</dbReference>
<dbReference type="InterPro" id="IPR036779">
    <property type="entry name" value="LysM_dom_sf"/>
</dbReference>
<sequence>MGLRDFFKRGKEEPAKAPNPTNRQPGDSTFFKQNTPEQPTAQPTSQDTYTVKSGDSLSKIAKHYYGDANAWKKIYEANKATIGDNPDLIKPGQQFVIPKQ</sequence>
<evidence type="ECO:0000259" key="2">
    <source>
        <dbReference type="PROSITE" id="PS51782"/>
    </source>
</evidence>
<evidence type="ECO:0000313" key="4">
    <source>
        <dbReference type="Proteomes" id="UP000625551"/>
    </source>
</evidence>
<dbReference type="EMBL" id="JACXAJ010000006">
    <property type="protein sequence ID" value="MBD1398021.1"/>
    <property type="molecule type" value="Genomic_DNA"/>
</dbReference>
<feature type="compositionally biased region" description="Basic and acidic residues" evidence="1">
    <location>
        <begin position="1"/>
        <end position="15"/>
    </location>
</feature>
<organism evidence="3 4">
    <name type="scientific">Pontibacter aquaedesilientis</name>
    <dbReference type="NCBI Taxonomy" id="2766980"/>
    <lineage>
        <taxon>Bacteria</taxon>
        <taxon>Pseudomonadati</taxon>
        <taxon>Bacteroidota</taxon>
        <taxon>Cytophagia</taxon>
        <taxon>Cytophagales</taxon>
        <taxon>Hymenobacteraceae</taxon>
        <taxon>Pontibacter</taxon>
    </lineage>
</organism>
<dbReference type="SMART" id="SM00257">
    <property type="entry name" value="LysM"/>
    <property type="match status" value="1"/>
</dbReference>
<name>A0ABR7XKT8_9BACT</name>
<dbReference type="RefSeq" id="WP_191184174.1">
    <property type="nucleotide sequence ID" value="NZ_JACXAJ010000006.1"/>
</dbReference>
<gene>
    <name evidence="3" type="ORF">H9Q13_12660</name>
</gene>
<feature type="region of interest" description="Disordered" evidence="1">
    <location>
        <begin position="1"/>
        <end position="52"/>
    </location>
</feature>
<evidence type="ECO:0000256" key="1">
    <source>
        <dbReference type="SAM" id="MobiDB-lite"/>
    </source>
</evidence>
<reference evidence="3 4" key="1">
    <citation type="submission" date="2020-09" db="EMBL/GenBank/DDBJ databases">
        <title>Genome sequencing and assembly of Pontibacter sp.</title>
        <authorList>
            <person name="Chhetri G."/>
        </authorList>
    </citation>
    <scope>NUCLEOTIDE SEQUENCE [LARGE SCALE GENOMIC DNA]</scope>
    <source>
        <strain evidence="3 4">JH31</strain>
    </source>
</reference>